<dbReference type="OrthoDB" id="2370407at2759"/>
<keyword evidence="1" id="KW-0175">Coiled coil</keyword>
<evidence type="ECO:0000313" key="4">
    <source>
        <dbReference type="Proteomes" id="UP000789759"/>
    </source>
</evidence>
<feature type="compositionally biased region" description="Basic and acidic residues" evidence="2">
    <location>
        <begin position="630"/>
        <end position="656"/>
    </location>
</feature>
<dbReference type="AlphaFoldDB" id="A0A9N9FGI6"/>
<evidence type="ECO:0000256" key="2">
    <source>
        <dbReference type="SAM" id="MobiDB-lite"/>
    </source>
</evidence>
<name>A0A9N9FGI6_9GLOM</name>
<evidence type="ECO:0000313" key="3">
    <source>
        <dbReference type="EMBL" id="CAG8534473.1"/>
    </source>
</evidence>
<feature type="region of interest" description="Disordered" evidence="2">
    <location>
        <begin position="780"/>
        <end position="799"/>
    </location>
</feature>
<feature type="compositionally biased region" description="Polar residues" evidence="2">
    <location>
        <begin position="518"/>
        <end position="534"/>
    </location>
</feature>
<feature type="coiled-coil region" evidence="1">
    <location>
        <begin position="953"/>
        <end position="980"/>
    </location>
</feature>
<feature type="region of interest" description="Disordered" evidence="2">
    <location>
        <begin position="629"/>
        <end position="689"/>
    </location>
</feature>
<dbReference type="Pfam" id="PF26290">
    <property type="entry name" value="DUF8079"/>
    <property type="match status" value="1"/>
</dbReference>
<feature type="compositionally biased region" description="Basic and acidic residues" evidence="2">
    <location>
        <begin position="718"/>
        <end position="729"/>
    </location>
</feature>
<feature type="compositionally biased region" description="Polar residues" evidence="2">
    <location>
        <begin position="671"/>
        <end position="682"/>
    </location>
</feature>
<dbReference type="Proteomes" id="UP000789759">
    <property type="component" value="Unassembled WGS sequence"/>
</dbReference>
<feature type="compositionally biased region" description="Polar residues" evidence="2">
    <location>
        <begin position="488"/>
        <end position="509"/>
    </location>
</feature>
<dbReference type="InterPro" id="IPR058392">
    <property type="entry name" value="DUF8079"/>
</dbReference>
<feature type="compositionally biased region" description="Polar residues" evidence="2">
    <location>
        <begin position="788"/>
        <end position="798"/>
    </location>
</feature>
<comment type="caution">
    <text evidence="3">The sequence shown here is derived from an EMBL/GenBank/DDBJ whole genome shotgun (WGS) entry which is preliminary data.</text>
</comment>
<gene>
    <name evidence="3" type="ORF">CPELLU_LOCUS4001</name>
</gene>
<evidence type="ECO:0000256" key="1">
    <source>
        <dbReference type="SAM" id="Coils"/>
    </source>
</evidence>
<reference evidence="3" key="1">
    <citation type="submission" date="2021-06" db="EMBL/GenBank/DDBJ databases">
        <authorList>
            <person name="Kallberg Y."/>
            <person name="Tangrot J."/>
            <person name="Rosling A."/>
        </authorList>
    </citation>
    <scope>NUCLEOTIDE SEQUENCE</scope>
    <source>
        <strain evidence="3">FL966</strain>
    </source>
</reference>
<protein>
    <submittedName>
        <fullName evidence="3">21004_t:CDS:1</fullName>
    </submittedName>
</protein>
<proteinExistence type="predicted"/>
<accession>A0A9N9FGI6</accession>
<dbReference type="EMBL" id="CAJVQA010002036">
    <property type="protein sequence ID" value="CAG8534473.1"/>
    <property type="molecule type" value="Genomic_DNA"/>
</dbReference>
<feature type="region of interest" description="Disordered" evidence="2">
    <location>
        <begin position="483"/>
        <end position="534"/>
    </location>
</feature>
<feature type="region of interest" description="Disordered" evidence="2">
    <location>
        <begin position="715"/>
        <end position="757"/>
    </location>
</feature>
<sequence length="1097" mass="125382">MSKSKYSLKEAFDDLNNILSTKSVGCEKKKRGRPSKKGSSIASKELQKTLQKLLKILEDELSRPNLFYDTNTTIYQQAIDGLGYLLHEYKDNKDVAKKSRDILCHIALIVINSGLLENGQEDDWVKIVLEALSLIEKFVQQDSAGNVFYSLNIDVIIFDKPNKSISNFTRSRDIGETLSQNSFTSVAKTNLPNRYQKNGTEAANVINALLTGCKENKKLLSQEHSDLASSMISALDYELQLRHLEILFRLCPRVQKDRENFATKAFMDQAVVTKFLSITANEFFEINARNDGISKTPKTFKVSRMKYNQCELYSPEGQRYFFVDFNKWTISVTISTISMETNEDESADVDVIDIKYSKISSWDFQSDLDQILKLYLSEPLKIDGQNLSTDEHVLNMTFDPVEGRIKDSIEKIFTNQKIKPKTQQPKVSVSIGILQPHSSSFNTAAAFDTLSKSLEASKTPTSNRIDRHINILKDTDFDEEATLVNADEPQNNTSTFNNILTKSRSQLPKNVTPPPLPMSSSSNEDSPCNNTNSMDRKSITQLLENNYNVNHRYAFPPPKQRTKPLNLSASKKKNKISNNADLVEKGNEIVVNETILDKECSSPSAIRSNENVSTNVNDEIRRLAVNNVQKRTDQSRYGKDSPKNIAKRRVETRNDTKISNGADLEKERHQSNVAKNNNGSSVKNDKLFGLPRENENFNSLAKTNVTRKNLFNNVTFKNKNDTGENREVGHGGSKRKTLDLNNNGPEDRSDDQSNSNYRVITKKSGKKLVVVDDDESQIMSEEEFWNPKQKNNYDSSSDIECIDMTDVQRPKSKYKKKSDDKGENRHVAFIKRLQAFTNYLGADEDKDEETSMQDDLYIINSRDSSSTINDNDAIQRKTDEVEKIKFTDDQLDEEIRSLLQLIGEAIFKQFQRQDSTLFQTSENAIIQSETNLSQNLEKQFERKNNYTLIASESQQMMNKLKEGRNDLETMERTLIDMEAMDLDFGINIELKVLREWDYMGLNLLTASKPIKRTFHHAAVTRNMVEKKAKALEQTNEFKDIYLDIVKMDRTEDDQVFDYKLLNENPTDKNDKNSEVINGDNIENKIYEEVKSDNNIWE</sequence>
<keyword evidence="4" id="KW-1185">Reference proteome</keyword>
<organism evidence="3 4">
    <name type="scientific">Cetraspora pellucida</name>
    <dbReference type="NCBI Taxonomy" id="1433469"/>
    <lineage>
        <taxon>Eukaryota</taxon>
        <taxon>Fungi</taxon>
        <taxon>Fungi incertae sedis</taxon>
        <taxon>Mucoromycota</taxon>
        <taxon>Glomeromycotina</taxon>
        <taxon>Glomeromycetes</taxon>
        <taxon>Diversisporales</taxon>
        <taxon>Gigasporaceae</taxon>
        <taxon>Cetraspora</taxon>
    </lineage>
</organism>